<protein>
    <submittedName>
        <fullName evidence="1">Uncharacterized protein</fullName>
    </submittedName>
</protein>
<reference evidence="1 2" key="1">
    <citation type="submission" date="2014-04" db="EMBL/GenBank/DDBJ databases">
        <authorList>
            <consortium name="DOE Joint Genome Institute"/>
            <person name="Kuo A."/>
            <person name="Tarkka M."/>
            <person name="Buscot F."/>
            <person name="Kohler A."/>
            <person name="Nagy L.G."/>
            <person name="Floudas D."/>
            <person name="Copeland A."/>
            <person name="Barry K.W."/>
            <person name="Cichocki N."/>
            <person name="Veneault-Fourrey C."/>
            <person name="LaButti K."/>
            <person name="Lindquist E.A."/>
            <person name="Lipzen A."/>
            <person name="Lundell T."/>
            <person name="Morin E."/>
            <person name="Murat C."/>
            <person name="Sun H."/>
            <person name="Tunlid A."/>
            <person name="Henrissat B."/>
            <person name="Grigoriev I.V."/>
            <person name="Hibbett D.S."/>
            <person name="Martin F."/>
            <person name="Nordberg H.P."/>
            <person name="Cantor M.N."/>
            <person name="Hua S.X."/>
        </authorList>
    </citation>
    <scope>NUCLEOTIDE SEQUENCE [LARGE SCALE GENOMIC DNA]</scope>
    <source>
        <strain evidence="1 2">F 1598</strain>
    </source>
</reference>
<dbReference type="EMBL" id="KN833056">
    <property type="protein sequence ID" value="KIM74732.1"/>
    <property type="molecule type" value="Genomic_DNA"/>
</dbReference>
<dbReference type="AlphaFoldDB" id="A0A0C3BBN5"/>
<organism evidence="1 2">
    <name type="scientific">Piloderma croceum (strain F 1598)</name>
    <dbReference type="NCBI Taxonomy" id="765440"/>
    <lineage>
        <taxon>Eukaryota</taxon>
        <taxon>Fungi</taxon>
        <taxon>Dikarya</taxon>
        <taxon>Basidiomycota</taxon>
        <taxon>Agaricomycotina</taxon>
        <taxon>Agaricomycetes</taxon>
        <taxon>Agaricomycetidae</taxon>
        <taxon>Atheliales</taxon>
        <taxon>Atheliaceae</taxon>
        <taxon>Piloderma</taxon>
    </lineage>
</organism>
<sequence>MGPSGSGTSDDSGVRLVANNLRRLSSRHMGMPQGYNIELRQLPRFNKWPKRCIRGIPIGIFYGDSYFASRVST</sequence>
<evidence type="ECO:0000313" key="1">
    <source>
        <dbReference type="EMBL" id="KIM74732.1"/>
    </source>
</evidence>
<dbReference type="Proteomes" id="UP000054166">
    <property type="component" value="Unassembled WGS sequence"/>
</dbReference>
<name>A0A0C3BBN5_PILCF</name>
<proteinExistence type="predicted"/>
<reference evidence="2" key="2">
    <citation type="submission" date="2015-01" db="EMBL/GenBank/DDBJ databases">
        <title>Evolutionary Origins and Diversification of the Mycorrhizal Mutualists.</title>
        <authorList>
            <consortium name="DOE Joint Genome Institute"/>
            <consortium name="Mycorrhizal Genomics Consortium"/>
            <person name="Kohler A."/>
            <person name="Kuo A."/>
            <person name="Nagy L.G."/>
            <person name="Floudas D."/>
            <person name="Copeland A."/>
            <person name="Barry K.W."/>
            <person name="Cichocki N."/>
            <person name="Veneault-Fourrey C."/>
            <person name="LaButti K."/>
            <person name="Lindquist E.A."/>
            <person name="Lipzen A."/>
            <person name="Lundell T."/>
            <person name="Morin E."/>
            <person name="Murat C."/>
            <person name="Riley R."/>
            <person name="Ohm R."/>
            <person name="Sun H."/>
            <person name="Tunlid A."/>
            <person name="Henrissat B."/>
            <person name="Grigoriev I.V."/>
            <person name="Hibbett D.S."/>
            <person name="Martin F."/>
        </authorList>
    </citation>
    <scope>NUCLEOTIDE SEQUENCE [LARGE SCALE GENOMIC DNA]</scope>
    <source>
        <strain evidence="2">F 1598</strain>
    </source>
</reference>
<dbReference type="InParanoid" id="A0A0C3BBN5"/>
<evidence type="ECO:0000313" key="2">
    <source>
        <dbReference type="Proteomes" id="UP000054166"/>
    </source>
</evidence>
<accession>A0A0C3BBN5</accession>
<gene>
    <name evidence="1" type="ORF">PILCRDRAFT_827937</name>
</gene>
<dbReference type="HOGENOM" id="CLU_2705737_0_0_1"/>
<keyword evidence="2" id="KW-1185">Reference proteome</keyword>